<protein>
    <submittedName>
        <fullName evidence="3">NAD(P)/FAD-dependent oxidoreductase</fullName>
    </submittedName>
</protein>
<evidence type="ECO:0000256" key="1">
    <source>
        <dbReference type="SAM" id="MobiDB-lite"/>
    </source>
</evidence>
<feature type="domain" description="Amine oxidase" evidence="2">
    <location>
        <begin position="24"/>
        <end position="444"/>
    </location>
</feature>
<dbReference type="InterPro" id="IPR050464">
    <property type="entry name" value="Zeta_carotene_desat/Oxidored"/>
</dbReference>
<gene>
    <name evidence="3" type="ORF">FKZ61_08540</name>
</gene>
<evidence type="ECO:0000313" key="3">
    <source>
        <dbReference type="EMBL" id="TQE96124.1"/>
    </source>
</evidence>
<dbReference type="PANTHER" id="PTHR42923">
    <property type="entry name" value="PROTOPORPHYRINOGEN OXIDASE"/>
    <property type="match status" value="1"/>
</dbReference>
<dbReference type="EMBL" id="VIGC01000009">
    <property type="protein sequence ID" value="TQE96124.1"/>
    <property type="molecule type" value="Genomic_DNA"/>
</dbReference>
<reference evidence="3 4" key="1">
    <citation type="submission" date="2019-06" db="EMBL/GenBank/DDBJ databases">
        <title>Genome sequence of Litorilinea aerophila BAA-2444.</title>
        <authorList>
            <person name="Maclea K.S."/>
            <person name="Maurais E.G."/>
            <person name="Iannazzi L.C."/>
        </authorList>
    </citation>
    <scope>NUCLEOTIDE SEQUENCE [LARGE SCALE GENOMIC DNA]</scope>
    <source>
        <strain evidence="3 4">ATCC BAA-2444</strain>
    </source>
</reference>
<dbReference type="Proteomes" id="UP000317371">
    <property type="component" value="Unassembled WGS sequence"/>
</dbReference>
<keyword evidence="4" id="KW-1185">Reference proteome</keyword>
<dbReference type="Pfam" id="PF01593">
    <property type="entry name" value="Amino_oxidase"/>
    <property type="match status" value="1"/>
</dbReference>
<dbReference type="Gene3D" id="3.50.50.60">
    <property type="entry name" value="FAD/NAD(P)-binding domain"/>
    <property type="match status" value="1"/>
</dbReference>
<dbReference type="InterPro" id="IPR002937">
    <property type="entry name" value="Amino_oxidase"/>
</dbReference>
<dbReference type="SUPFAM" id="SSF51905">
    <property type="entry name" value="FAD/NAD(P)-binding domain"/>
    <property type="match status" value="1"/>
</dbReference>
<organism evidence="3 4">
    <name type="scientific">Litorilinea aerophila</name>
    <dbReference type="NCBI Taxonomy" id="1204385"/>
    <lineage>
        <taxon>Bacteria</taxon>
        <taxon>Bacillati</taxon>
        <taxon>Chloroflexota</taxon>
        <taxon>Caldilineae</taxon>
        <taxon>Caldilineales</taxon>
        <taxon>Caldilineaceae</taxon>
        <taxon>Litorilinea</taxon>
    </lineage>
</organism>
<dbReference type="InParanoid" id="A0A540VH95"/>
<sequence length="491" mass="55566">MPVNGQPPERPHPLRVAIIGGGVTGLTAAYDLTAGQSGPPIRVTLFEGQPYLGGLAAGFKGRPEWEWPLEHFYHHLFLSDRAMLQLLDEIGFAHALRRYRPNTAIHHRGQNYPLDSVTRVLTFPLIPLVDRLRMGLVVAYLRYHPLRPWRRFDQIPADAWLRKWMGNRAYEAAWEFQLQGKFGDYYREVNLAWFWARVVARTTQLAYFDGGFQAFIDHLAGRVQAQGAQIHLQTPVQAIHPLPGGGFQVEVAGQPSQTFDVVLSTTSPRLMARLAPALPESYLAGLRQLRSLGAVVLTLALDRPLTRDMYWISVPKQEGIPFLALVEHTNMVDPSHYAGDHLLYLGDYLPPEHPYFQMTAEELTAEFAPHLRRFNPNFQPDWITGAWLHKASYAQPVPPVGYARMIPDIRTPLPGLYFASMSQVYPWDRGTNFAVEMGRKVVRLIRQDLQAGRLRQINEPAVGRPHNRAGDTTNHTTEPVAAQGRHASERR</sequence>
<dbReference type="GO" id="GO:0016491">
    <property type="term" value="F:oxidoreductase activity"/>
    <property type="evidence" value="ECO:0007669"/>
    <property type="project" value="InterPro"/>
</dbReference>
<comment type="caution">
    <text evidence="3">The sequence shown here is derived from an EMBL/GenBank/DDBJ whole genome shotgun (WGS) entry which is preliminary data.</text>
</comment>
<dbReference type="PANTHER" id="PTHR42923:SF46">
    <property type="entry name" value="AMINE OXIDASE"/>
    <property type="match status" value="1"/>
</dbReference>
<dbReference type="InterPro" id="IPR036188">
    <property type="entry name" value="FAD/NAD-bd_sf"/>
</dbReference>
<dbReference type="NCBIfam" id="NF005560">
    <property type="entry name" value="PRK07233.1"/>
    <property type="match status" value="1"/>
</dbReference>
<dbReference type="OrthoDB" id="9803192at2"/>
<evidence type="ECO:0000313" key="4">
    <source>
        <dbReference type="Proteomes" id="UP000317371"/>
    </source>
</evidence>
<feature type="region of interest" description="Disordered" evidence="1">
    <location>
        <begin position="457"/>
        <end position="491"/>
    </location>
</feature>
<accession>A0A540VH95</accession>
<dbReference type="AlphaFoldDB" id="A0A540VH95"/>
<proteinExistence type="predicted"/>
<evidence type="ECO:0000259" key="2">
    <source>
        <dbReference type="Pfam" id="PF01593"/>
    </source>
</evidence>
<name>A0A540VH95_9CHLR</name>